<dbReference type="SUPFAM" id="SSF51905">
    <property type="entry name" value="FAD/NAD(P)-binding domain"/>
    <property type="match status" value="2"/>
</dbReference>
<dbReference type="PANTHER" id="PTHR11552:SF147">
    <property type="entry name" value="CHOLINE DEHYDROGENASE, MITOCHONDRIAL"/>
    <property type="match status" value="1"/>
</dbReference>
<dbReference type="GO" id="GO:0016614">
    <property type="term" value="F:oxidoreductase activity, acting on CH-OH group of donors"/>
    <property type="evidence" value="ECO:0007669"/>
    <property type="project" value="InterPro"/>
</dbReference>
<keyword evidence="4" id="KW-0274">FAD</keyword>
<comment type="similarity">
    <text evidence="2">Belongs to the GMC oxidoreductase family.</text>
</comment>
<feature type="domain" description="Glucose-methanol-choline oxidoreductase N-terminal" evidence="5">
    <location>
        <begin position="902"/>
        <end position="916"/>
    </location>
</feature>
<name>V2X1F0_MONRO</name>
<dbReference type="InterPro" id="IPR007867">
    <property type="entry name" value="GMC_OxRtase_C"/>
</dbReference>
<dbReference type="OrthoDB" id="269227at2759"/>
<dbReference type="InterPro" id="IPR000172">
    <property type="entry name" value="GMC_OxRdtase_N"/>
</dbReference>
<dbReference type="Proteomes" id="UP000017559">
    <property type="component" value="Unassembled WGS sequence"/>
</dbReference>
<sequence>MQSPYPWAMGINAQWSSQDLQHPSPVLNLSSWRYEAVYQLDVNAHYDFIIVGGGTAGSVLANRLTEDGKTKVLVVEAGVNNEGILTTEVPFLATQNFGGPLDWNYTTVPQAGADGRQINAPRGFVLGGSSTINTMYWYRGSNDMWDNFAKLTGDEGWAWESVSKYYLKTSRLVLPQDGRDISGEADPSAHGDGPVNVTLFAFPPPVVSTIEDVVKNSGGQYAFNLDYNSGNTLGFGWSQHTAGGGIHNSAATAYLQPAIQRTNLDVLIHTRATKLYPSNFSGKGAPRIRTVEITSDVSGPRVNVTASKELILSAGSFNTPQLLLLSGIGPKADLEALNIPLVHDSPAVGANLTDHPVLVNIFNVTLSTETLDDALRNATLQAQLLSQWEANRTGIYADTVVPIAGNWKVSANEDPSSGPRSGNIMASFAPSYQAGPDVPSVGRFLSVFTSVMSPTSRGSLKLSSSNPFDPPLIDYGLYTSDFDIKAQVEAMKLVQEFLSLPQFQDIIEGPFGGLGNVTTDQEREEFARTNAEVFSHPSCTASMGPGGVIDSKLKVKGVEGLRVVDASVFPQIPECNTEAPVYIVAERAADLIRIMRLFTALSLFSAAYLSLWPPYSVARLLNNLSELDNNTQYDFIIVGGGTAGSVLANRLTEDGKSKVLAVEAGINNEGVLTSEVPFLASRNYGGLLDWNYTTVPQAGANGRQINVPRGFVLGGSSSINIMYWYRGSDDMWNNFAKLTGDEGWAWESVSKYYLKTSRLVPPQDGRDITGLVDPSAHGDGPVNVTLISSPLPIMSTVVDVVKDSEGQDAFNVDYNSGNTLGIGWGQYSIGGGIRNSAATAYLQPAIPRSNLDVLIHTRATKLHPSDFSHEGTPSIRTVEIASDDNGPRLNITASKEVILSAGSLNTPQLLLLSGIGPKVDLEALNIPLVHDSPAVGANLTEHPFVANIFSVTPSIETLDNVLRNTTLQAQLLSQWKANRTGVYVNSVNNIAWNWKVSANEDPSSGPGSGNIMAVFTPSYQAIAAAPVPPSTGRFISVSTAVISPTSRGSLKLSSSNPFDPPLIDYGLYTSDFDINAQVEAMKMVQDFLSLPQFQGIVEGPFGDLANATTDQEKAAFARANSRTYSHPSCTASMGPGGVVDSRLKVKGVEGLRVVDASVFPQIPECNTQAPVYIVAERAADLIRRDHALCD</sequence>
<dbReference type="AlphaFoldDB" id="V2X1F0"/>
<dbReference type="InterPro" id="IPR012132">
    <property type="entry name" value="GMC_OxRdtase"/>
</dbReference>
<dbReference type="PANTHER" id="PTHR11552">
    <property type="entry name" value="GLUCOSE-METHANOL-CHOLINE GMC OXIDOREDUCTASE"/>
    <property type="match status" value="1"/>
</dbReference>
<proteinExistence type="inferred from homology"/>
<evidence type="ECO:0000313" key="6">
    <source>
        <dbReference type="EMBL" id="ESK87617.1"/>
    </source>
</evidence>
<comment type="caution">
    <text evidence="6">The sequence shown here is derived from an EMBL/GenBank/DDBJ whole genome shotgun (WGS) entry which is preliminary data.</text>
</comment>
<feature type="domain" description="Glucose-methanol-choline oxidoreductase N-terminal" evidence="5">
    <location>
        <begin position="315"/>
        <end position="329"/>
    </location>
</feature>
<reference evidence="6 7" key="1">
    <citation type="journal article" date="2014" name="BMC Genomics">
        <title>Genome and secretome analysis of the hemibiotrophic fungal pathogen, Moniliophthora roreri, which causes frosty pod rot disease of cacao: mechanisms of the biotrophic and necrotrophic phases.</title>
        <authorList>
            <person name="Meinhardt L.W."/>
            <person name="Costa G.G.L."/>
            <person name="Thomazella D.P.T."/>
            <person name="Teixeira P.J.P.L."/>
            <person name="Carazzolle M.F."/>
            <person name="Schuster S.C."/>
            <person name="Carlson J.E."/>
            <person name="Guiltinan M.J."/>
            <person name="Mieczkowski P."/>
            <person name="Farmer A."/>
            <person name="Ramaraj T."/>
            <person name="Crozier J."/>
            <person name="Davis R.E."/>
            <person name="Shao J."/>
            <person name="Melnick R.L."/>
            <person name="Pereira G.A.G."/>
            <person name="Bailey B.A."/>
        </authorList>
    </citation>
    <scope>NUCLEOTIDE SEQUENCE [LARGE SCALE GENOMIC DNA]</scope>
    <source>
        <strain evidence="6 7">MCA 2997</strain>
    </source>
</reference>
<dbReference type="KEGG" id="mrr:Moror_1931"/>
<evidence type="ECO:0000313" key="7">
    <source>
        <dbReference type="Proteomes" id="UP000017559"/>
    </source>
</evidence>
<evidence type="ECO:0000256" key="2">
    <source>
        <dbReference type="ARBA" id="ARBA00010790"/>
    </source>
</evidence>
<gene>
    <name evidence="6" type="ORF">Moror_1931</name>
</gene>
<evidence type="ECO:0000256" key="3">
    <source>
        <dbReference type="ARBA" id="ARBA00022630"/>
    </source>
</evidence>
<protein>
    <submittedName>
        <fullName evidence="6">Aryl-alcohol oxidase</fullName>
    </submittedName>
</protein>
<evidence type="ECO:0000256" key="4">
    <source>
        <dbReference type="ARBA" id="ARBA00022827"/>
    </source>
</evidence>
<dbReference type="PROSITE" id="PS00624">
    <property type="entry name" value="GMC_OXRED_2"/>
    <property type="match status" value="2"/>
</dbReference>
<dbReference type="Pfam" id="PF05199">
    <property type="entry name" value="GMC_oxred_C"/>
    <property type="match status" value="2"/>
</dbReference>
<accession>V2X1F0</accession>
<keyword evidence="3" id="KW-0285">Flavoprotein</keyword>
<organism evidence="6 7">
    <name type="scientific">Moniliophthora roreri (strain MCA 2997)</name>
    <name type="common">Cocoa frosty pod rot fungus</name>
    <name type="synonym">Crinipellis roreri</name>
    <dbReference type="NCBI Taxonomy" id="1381753"/>
    <lineage>
        <taxon>Eukaryota</taxon>
        <taxon>Fungi</taxon>
        <taxon>Dikarya</taxon>
        <taxon>Basidiomycota</taxon>
        <taxon>Agaricomycotina</taxon>
        <taxon>Agaricomycetes</taxon>
        <taxon>Agaricomycetidae</taxon>
        <taxon>Agaricales</taxon>
        <taxon>Marasmiineae</taxon>
        <taxon>Marasmiaceae</taxon>
        <taxon>Moniliophthora</taxon>
    </lineage>
</organism>
<comment type="cofactor">
    <cofactor evidence="1">
        <name>FAD</name>
        <dbReference type="ChEBI" id="CHEBI:57692"/>
    </cofactor>
</comment>
<dbReference type="EMBL" id="AWSO01000759">
    <property type="protein sequence ID" value="ESK87617.1"/>
    <property type="molecule type" value="Genomic_DNA"/>
</dbReference>
<dbReference type="InterPro" id="IPR036188">
    <property type="entry name" value="FAD/NAD-bd_sf"/>
</dbReference>
<keyword evidence="7" id="KW-1185">Reference proteome</keyword>
<evidence type="ECO:0000259" key="5">
    <source>
        <dbReference type="PROSITE" id="PS00624"/>
    </source>
</evidence>
<dbReference type="SUPFAM" id="SSF54373">
    <property type="entry name" value="FAD-linked reductases, C-terminal domain"/>
    <property type="match status" value="2"/>
</dbReference>
<evidence type="ECO:0000256" key="1">
    <source>
        <dbReference type="ARBA" id="ARBA00001974"/>
    </source>
</evidence>
<dbReference type="GO" id="GO:0050660">
    <property type="term" value="F:flavin adenine dinucleotide binding"/>
    <property type="evidence" value="ECO:0007669"/>
    <property type="project" value="InterPro"/>
</dbReference>
<dbReference type="HOGENOM" id="CLU_286965_0_0_1"/>
<dbReference type="Gene3D" id="3.50.50.60">
    <property type="entry name" value="FAD/NAD(P)-binding domain"/>
    <property type="match status" value="2"/>
</dbReference>
<dbReference type="Pfam" id="PF00732">
    <property type="entry name" value="GMC_oxred_N"/>
    <property type="match status" value="2"/>
</dbReference>
<dbReference type="Gene3D" id="3.30.560.10">
    <property type="entry name" value="Glucose Oxidase, domain 3"/>
    <property type="match status" value="2"/>
</dbReference>